<dbReference type="RefSeq" id="WP_135396477.1">
    <property type="nucleotide sequence ID" value="NZ_SRMB01000003.1"/>
</dbReference>
<dbReference type="InterPro" id="IPR036709">
    <property type="entry name" value="Autotransporte_beta_dom_sf"/>
</dbReference>
<dbReference type="OrthoDB" id="945117at2"/>
<name>A0A4Z0Q982_9BACT</name>
<evidence type="ECO:0000259" key="3">
    <source>
        <dbReference type="Pfam" id="PF13505"/>
    </source>
</evidence>
<dbReference type="Gene3D" id="2.40.128.130">
    <property type="entry name" value="Autotransporter beta-domain"/>
    <property type="match status" value="1"/>
</dbReference>
<feature type="chain" id="PRO_5021353393" description="Outer membrane protein beta-barrel domain-containing protein" evidence="2">
    <location>
        <begin position="21"/>
        <end position="235"/>
    </location>
</feature>
<dbReference type="InterPro" id="IPR027385">
    <property type="entry name" value="Beta-barrel_OMP"/>
</dbReference>
<keyword evidence="1 2" id="KW-0732">Signal</keyword>
<dbReference type="InterPro" id="IPR011250">
    <property type="entry name" value="OMP/PagP_B-barrel"/>
</dbReference>
<evidence type="ECO:0000313" key="4">
    <source>
        <dbReference type="EMBL" id="TGE26570.1"/>
    </source>
</evidence>
<evidence type="ECO:0000313" key="5">
    <source>
        <dbReference type="Proteomes" id="UP000298471"/>
    </source>
</evidence>
<comment type="caution">
    <text evidence="4">The sequence shown here is derived from an EMBL/GenBank/DDBJ whole genome shotgun (WGS) entry which is preliminary data.</text>
</comment>
<keyword evidence="5" id="KW-1185">Reference proteome</keyword>
<protein>
    <recommendedName>
        <fullName evidence="3">Outer membrane protein beta-barrel domain-containing protein</fullName>
    </recommendedName>
</protein>
<organism evidence="4 5">
    <name type="scientific">Hymenobacter metallicola</name>
    <dbReference type="NCBI Taxonomy" id="2563114"/>
    <lineage>
        <taxon>Bacteria</taxon>
        <taxon>Pseudomonadati</taxon>
        <taxon>Bacteroidota</taxon>
        <taxon>Cytophagia</taxon>
        <taxon>Cytophagales</taxon>
        <taxon>Hymenobacteraceae</taxon>
        <taxon>Hymenobacter</taxon>
    </lineage>
</organism>
<dbReference type="SUPFAM" id="SSF56925">
    <property type="entry name" value="OMPA-like"/>
    <property type="match status" value="1"/>
</dbReference>
<accession>A0A4Z0Q982</accession>
<dbReference type="Proteomes" id="UP000298471">
    <property type="component" value="Unassembled WGS sequence"/>
</dbReference>
<dbReference type="EMBL" id="SRMB01000003">
    <property type="protein sequence ID" value="TGE26570.1"/>
    <property type="molecule type" value="Genomic_DNA"/>
</dbReference>
<feature type="signal peptide" evidence="2">
    <location>
        <begin position="1"/>
        <end position="20"/>
    </location>
</feature>
<sequence>MHKLLISAIGLSLLSTAAHAQIGAGTIYLGGSVGYSHETTESTFPGAGSSQYETGKMSSFTIRPTVGYFVAENLLLGLSLGYGRNKATSPIYSLPTSGTGTPRKVDERENTQQSFAIGPVARYYKFVGEHAAFFGHLAGGYQSLKYSYSDPTTIPNDAEQKGHGFFGQLSPGFAYFPSNKIGLEVSLQGLTYSRNTLETPGRGSMPDVESSQSRFEVGLGLASLNLGAAFYLGRD</sequence>
<dbReference type="AlphaFoldDB" id="A0A4Z0Q982"/>
<evidence type="ECO:0000256" key="2">
    <source>
        <dbReference type="SAM" id="SignalP"/>
    </source>
</evidence>
<dbReference type="Pfam" id="PF13505">
    <property type="entry name" value="OMP_b-brl"/>
    <property type="match status" value="1"/>
</dbReference>
<reference evidence="4 5" key="1">
    <citation type="submission" date="2019-04" db="EMBL/GenBank/DDBJ databases">
        <authorList>
            <person name="Feng G."/>
            <person name="Zhang J."/>
            <person name="Zhu H."/>
        </authorList>
    </citation>
    <scope>NUCLEOTIDE SEQUENCE [LARGE SCALE GENOMIC DNA]</scope>
    <source>
        <strain evidence="4 5">9PBR-1</strain>
    </source>
</reference>
<gene>
    <name evidence="4" type="ORF">E5K02_17430</name>
</gene>
<evidence type="ECO:0000256" key="1">
    <source>
        <dbReference type="ARBA" id="ARBA00022729"/>
    </source>
</evidence>
<feature type="domain" description="Outer membrane protein beta-barrel" evidence="3">
    <location>
        <begin position="7"/>
        <end position="201"/>
    </location>
</feature>
<proteinExistence type="predicted"/>